<dbReference type="Gene3D" id="3.30.200.20">
    <property type="entry name" value="Phosphorylase Kinase, domain 1"/>
    <property type="match status" value="1"/>
</dbReference>
<dbReference type="InterPro" id="IPR000719">
    <property type="entry name" value="Prot_kinase_dom"/>
</dbReference>
<evidence type="ECO:0000259" key="8">
    <source>
        <dbReference type="PROSITE" id="PS50011"/>
    </source>
</evidence>
<dbReference type="GO" id="GO:0005524">
    <property type="term" value="F:ATP binding"/>
    <property type="evidence" value="ECO:0007669"/>
    <property type="project" value="UniProtKB-KW"/>
</dbReference>
<dbReference type="InterPro" id="IPR011009">
    <property type="entry name" value="Kinase-like_dom_sf"/>
</dbReference>
<sequence>MSEKLRDYQVIDVFCGGTFYKVRHKVTNNIFTWKAYNCCAHTDEQIQNVVNEVKTISKASCENLLRYYDTILHAPTKTLYLVLEYVPWRSLDDLLEDCKVVHRHFAESFIWRLLHELARACAAVAALGVVALQKCITPASVFVSENGELRVNCFEWVPSATSTPSSGLMQQVGALLHMLCYLPGAGASDRRSEEFQYSDDLQDVLSFLTEDRSAELRPDTVLYHPTVLTYLETLTAPQCMSDILVSVEHSLLTSEVNKCDSEKAGELCGAIQPLPRTIFNVGNTPIYGNLSPKTHSNMKTIECNLSRDSLSPTLAALALELPGFVPRSRKPYSDALELYNRPQLVSQETFSQEWMSRLASLRQREESLNQRERDLIAKEMLNSPNTKVIPLNDSHDLLETDSNGITLPLMMTHGPSERREWVSRRRRRRSGGRRQSRGYEDLDSSLSADAGDSSMVITATKFTKENMPRRTIFPEVSTKKVHFTAANPFVESDDSVTLTFYELDSDKTGYQIPKQNSQKSQKDINKFKYLDLEKITREKRSAMNWSHSSPSKQAKISKQVFSDISNQSTIRKTPSKTSLTSNSSRYSMMSAKSHWSVESSISKGSESGVFERTRHRQSLAQTPVAPPDVKKKSRKSLIPFKTPFKFMSSTKS</sequence>
<keyword evidence="5" id="KW-0067">ATP-binding</keyword>
<evidence type="ECO:0000256" key="4">
    <source>
        <dbReference type="ARBA" id="ARBA00022777"/>
    </source>
</evidence>
<feature type="domain" description="Protein kinase" evidence="8">
    <location>
        <begin position="8"/>
        <end position="344"/>
    </location>
</feature>
<dbReference type="AlphaFoldDB" id="A0A0L7L596"/>
<dbReference type="STRING" id="104452.A0A0L7L596"/>
<proteinExistence type="predicted"/>
<keyword evidence="3" id="KW-0547">Nucleotide-binding</keyword>
<dbReference type="Gene3D" id="1.10.510.10">
    <property type="entry name" value="Transferase(Phosphotransferase) domain 1"/>
    <property type="match status" value="1"/>
</dbReference>
<feature type="region of interest" description="Disordered" evidence="7">
    <location>
        <begin position="416"/>
        <end position="446"/>
    </location>
</feature>
<keyword evidence="4 9" id="KW-0418">Kinase</keyword>
<comment type="caution">
    <text evidence="9">The sequence shown here is derived from an EMBL/GenBank/DDBJ whole genome shotgun (WGS) entry which is preliminary data.</text>
</comment>
<feature type="coiled-coil region" evidence="6">
    <location>
        <begin position="351"/>
        <end position="378"/>
    </location>
</feature>
<dbReference type="PANTHER" id="PTHR43671">
    <property type="entry name" value="SERINE/THREONINE-PROTEIN KINASE NEK"/>
    <property type="match status" value="1"/>
</dbReference>
<evidence type="ECO:0000313" key="10">
    <source>
        <dbReference type="Proteomes" id="UP000037510"/>
    </source>
</evidence>
<dbReference type="Pfam" id="PF00069">
    <property type="entry name" value="Pkinase"/>
    <property type="match status" value="1"/>
</dbReference>
<dbReference type="GO" id="GO:0004674">
    <property type="term" value="F:protein serine/threonine kinase activity"/>
    <property type="evidence" value="ECO:0007669"/>
    <property type="project" value="UniProtKB-EC"/>
</dbReference>
<accession>A0A0L7L596</accession>
<dbReference type="OrthoDB" id="6338986at2759"/>
<dbReference type="SUPFAM" id="SSF56112">
    <property type="entry name" value="Protein kinase-like (PK-like)"/>
    <property type="match status" value="1"/>
</dbReference>
<dbReference type="SMART" id="SM00220">
    <property type="entry name" value="S_TKc"/>
    <property type="match status" value="1"/>
</dbReference>
<evidence type="ECO:0000256" key="1">
    <source>
        <dbReference type="ARBA" id="ARBA00012513"/>
    </source>
</evidence>
<keyword evidence="10" id="KW-1185">Reference proteome</keyword>
<name>A0A0L7L596_OPEBR</name>
<evidence type="ECO:0000313" key="9">
    <source>
        <dbReference type="EMBL" id="KOB70511.1"/>
    </source>
</evidence>
<evidence type="ECO:0000256" key="7">
    <source>
        <dbReference type="SAM" id="MobiDB-lite"/>
    </source>
</evidence>
<dbReference type="PROSITE" id="PS50011">
    <property type="entry name" value="PROTEIN_KINASE_DOM"/>
    <property type="match status" value="1"/>
</dbReference>
<dbReference type="PANTHER" id="PTHR43671:SF13">
    <property type="entry name" value="SERINE_THREONINE-PROTEIN KINASE NEK2"/>
    <property type="match status" value="1"/>
</dbReference>
<dbReference type="InterPro" id="IPR050660">
    <property type="entry name" value="NEK_Ser/Thr_kinase"/>
</dbReference>
<evidence type="ECO:0000256" key="2">
    <source>
        <dbReference type="ARBA" id="ARBA00022679"/>
    </source>
</evidence>
<keyword evidence="6" id="KW-0175">Coiled coil</keyword>
<protein>
    <recommendedName>
        <fullName evidence="1">non-specific serine/threonine protein kinase</fullName>
        <ecNumber evidence="1">2.7.11.1</ecNumber>
    </recommendedName>
</protein>
<organism evidence="9 10">
    <name type="scientific">Operophtera brumata</name>
    <name type="common">Winter moth</name>
    <name type="synonym">Phalaena brumata</name>
    <dbReference type="NCBI Taxonomy" id="104452"/>
    <lineage>
        <taxon>Eukaryota</taxon>
        <taxon>Metazoa</taxon>
        <taxon>Ecdysozoa</taxon>
        <taxon>Arthropoda</taxon>
        <taxon>Hexapoda</taxon>
        <taxon>Insecta</taxon>
        <taxon>Pterygota</taxon>
        <taxon>Neoptera</taxon>
        <taxon>Endopterygota</taxon>
        <taxon>Lepidoptera</taxon>
        <taxon>Glossata</taxon>
        <taxon>Ditrysia</taxon>
        <taxon>Geometroidea</taxon>
        <taxon>Geometridae</taxon>
        <taxon>Larentiinae</taxon>
        <taxon>Operophtera</taxon>
    </lineage>
</organism>
<feature type="compositionally biased region" description="Basic residues" evidence="7">
    <location>
        <begin position="424"/>
        <end position="436"/>
    </location>
</feature>
<dbReference type="EMBL" id="JTDY01002903">
    <property type="protein sequence ID" value="KOB70511.1"/>
    <property type="molecule type" value="Genomic_DNA"/>
</dbReference>
<evidence type="ECO:0000256" key="3">
    <source>
        <dbReference type="ARBA" id="ARBA00022741"/>
    </source>
</evidence>
<keyword evidence="2" id="KW-0808">Transferase</keyword>
<evidence type="ECO:0000256" key="5">
    <source>
        <dbReference type="ARBA" id="ARBA00022840"/>
    </source>
</evidence>
<evidence type="ECO:0000256" key="6">
    <source>
        <dbReference type="SAM" id="Coils"/>
    </source>
</evidence>
<dbReference type="Proteomes" id="UP000037510">
    <property type="component" value="Unassembled WGS sequence"/>
</dbReference>
<reference evidence="9 10" key="1">
    <citation type="journal article" date="2015" name="Genome Biol. Evol.">
        <title>The genome of winter moth (Operophtera brumata) provides a genomic perspective on sexual dimorphism and phenology.</title>
        <authorList>
            <person name="Derks M.F."/>
            <person name="Smit S."/>
            <person name="Salis L."/>
            <person name="Schijlen E."/>
            <person name="Bossers A."/>
            <person name="Mateman C."/>
            <person name="Pijl A.S."/>
            <person name="de Ridder D."/>
            <person name="Groenen M.A."/>
            <person name="Visser M.E."/>
            <person name="Megens H.J."/>
        </authorList>
    </citation>
    <scope>NUCLEOTIDE SEQUENCE [LARGE SCALE GENOMIC DNA]</scope>
    <source>
        <strain evidence="9">WM2013NL</strain>
        <tissue evidence="9">Head and thorax</tissue>
    </source>
</reference>
<feature type="region of interest" description="Disordered" evidence="7">
    <location>
        <begin position="606"/>
        <end position="636"/>
    </location>
</feature>
<gene>
    <name evidence="9" type="ORF">OBRU01_15214</name>
</gene>
<dbReference type="EC" id="2.7.11.1" evidence="1"/>